<reference evidence="1 2" key="1">
    <citation type="journal article" date="2020" name="BMC Genomics">
        <title>Intraspecific diversification of the crop wild relative Brassica cretica Lam. using demographic model selection.</title>
        <authorList>
            <person name="Kioukis A."/>
            <person name="Michalopoulou V.A."/>
            <person name="Briers L."/>
            <person name="Pirintsos S."/>
            <person name="Studholme D.J."/>
            <person name="Pavlidis P."/>
            <person name="Sarris P.F."/>
        </authorList>
    </citation>
    <scope>NUCLEOTIDE SEQUENCE [LARGE SCALE GENOMIC DNA]</scope>
    <source>
        <strain evidence="2">cv. PFS-1207/04</strain>
    </source>
</reference>
<gene>
    <name evidence="1" type="ORF">DY000_02047969</name>
</gene>
<evidence type="ECO:0000313" key="1">
    <source>
        <dbReference type="EMBL" id="KAF3610003.1"/>
    </source>
</evidence>
<name>A0ABQ7F1X7_BRACR</name>
<dbReference type="Proteomes" id="UP000266723">
    <property type="component" value="Unassembled WGS sequence"/>
</dbReference>
<proteinExistence type="predicted"/>
<evidence type="ECO:0000313" key="2">
    <source>
        <dbReference type="Proteomes" id="UP000266723"/>
    </source>
</evidence>
<keyword evidence="2" id="KW-1185">Reference proteome</keyword>
<protein>
    <submittedName>
        <fullName evidence="1">Uncharacterized protein</fullName>
    </submittedName>
</protein>
<accession>A0ABQ7F1X7</accession>
<organism evidence="1 2">
    <name type="scientific">Brassica cretica</name>
    <name type="common">Mustard</name>
    <dbReference type="NCBI Taxonomy" id="69181"/>
    <lineage>
        <taxon>Eukaryota</taxon>
        <taxon>Viridiplantae</taxon>
        <taxon>Streptophyta</taxon>
        <taxon>Embryophyta</taxon>
        <taxon>Tracheophyta</taxon>
        <taxon>Spermatophyta</taxon>
        <taxon>Magnoliopsida</taxon>
        <taxon>eudicotyledons</taxon>
        <taxon>Gunneridae</taxon>
        <taxon>Pentapetalae</taxon>
        <taxon>rosids</taxon>
        <taxon>malvids</taxon>
        <taxon>Brassicales</taxon>
        <taxon>Brassicaceae</taxon>
        <taxon>Brassiceae</taxon>
        <taxon>Brassica</taxon>
    </lineage>
</organism>
<dbReference type="EMBL" id="QGKV02000297">
    <property type="protein sequence ID" value="KAF3610003.1"/>
    <property type="molecule type" value="Genomic_DNA"/>
</dbReference>
<comment type="caution">
    <text evidence="1">The sequence shown here is derived from an EMBL/GenBank/DDBJ whole genome shotgun (WGS) entry which is preliminary data.</text>
</comment>
<sequence length="90" mass="10028">MSCSSVSIDVRTEVSIDVGWKISSMEECLRSTVVSEYRSTILVSGSMVVDENRATKWGCCRSMRSVFLCGSNVLNLQNLMKTVVEFPCCF</sequence>